<comment type="caution">
    <text evidence="2">The sequence shown here is derived from an EMBL/GenBank/DDBJ whole genome shotgun (WGS) entry which is preliminary data.</text>
</comment>
<feature type="region of interest" description="Disordered" evidence="1">
    <location>
        <begin position="1"/>
        <end position="20"/>
    </location>
</feature>
<feature type="compositionally biased region" description="Polar residues" evidence="1">
    <location>
        <begin position="1"/>
        <end position="16"/>
    </location>
</feature>
<dbReference type="AlphaFoldDB" id="A0AAV6U8W8"/>
<reference evidence="2 3" key="1">
    <citation type="journal article" date="2022" name="Nat. Ecol. Evol.">
        <title>A masculinizing supergene underlies an exaggerated male reproductive morph in a spider.</title>
        <authorList>
            <person name="Hendrickx F."/>
            <person name="De Corte Z."/>
            <person name="Sonet G."/>
            <person name="Van Belleghem S.M."/>
            <person name="Kostlbacher S."/>
            <person name="Vangestel C."/>
        </authorList>
    </citation>
    <scope>NUCLEOTIDE SEQUENCE [LARGE SCALE GENOMIC DNA]</scope>
    <source>
        <strain evidence="2">W744_W776</strain>
    </source>
</reference>
<evidence type="ECO:0000313" key="3">
    <source>
        <dbReference type="Proteomes" id="UP000827092"/>
    </source>
</evidence>
<protein>
    <submittedName>
        <fullName evidence="2">Uncharacterized protein</fullName>
    </submittedName>
</protein>
<dbReference type="EMBL" id="JAFNEN010000553">
    <property type="protein sequence ID" value="KAG8180720.1"/>
    <property type="molecule type" value="Genomic_DNA"/>
</dbReference>
<keyword evidence="3" id="KW-1185">Reference proteome</keyword>
<dbReference type="Proteomes" id="UP000827092">
    <property type="component" value="Unassembled WGS sequence"/>
</dbReference>
<proteinExistence type="predicted"/>
<gene>
    <name evidence="2" type="ORF">JTE90_004679</name>
</gene>
<evidence type="ECO:0000256" key="1">
    <source>
        <dbReference type="SAM" id="MobiDB-lite"/>
    </source>
</evidence>
<organism evidence="2 3">
    <name type="scientific">Oedothorax gibbosus</name>
    <dbReference type="NCBI Taxonomy" id="931172"/>
    <lineage>
        <taxon>Eukaryota</taxon>
        <taxon>Metazoa</taxon>
        <taxon>Ecdysozoa</taxon>
        <taxon>Arthropoda</taxon>
        <taxon>Chelicerata</taxon>
        <taxon>Arachnida</taxon>
        <taxon>Araneae</taxon>
        <taxon>Araneomorphae</taxon>
        <taxon>Entelegynae</taxon>
        <taxon>Araneoidea</taxon>
        <taxon>Linyphiidae</taxon>
        <taxon>Erigoninae</taxon>
        <taxon>Oedothorax</taxon>
    </lineage>
</organism>
<accession>A0AAV6U8W8</accession>
<sequence>MTTLTPNSASQKSSSKGKCKTYSPISAMDVQAKSKFKPDIATEHLTSFLSDENINLQKGMKLLIKLQLESTTR</sequence>
<name>A0AAV6U8W8_9ARAC</name>
<evidence type="ECO:0000313" key="2">
    <source>
        <dbReference type="EMBL" id="KAG8180720.1"/>
    </source>
</evidence>